<evidence type="ECO:0000256" key="4">
    <source>
        <dbReference type="PROSITE-ProRule" id="PRU00134"/>
    </source>
</evidence>
<keyword evidence="1" id="KW-0479">Metal-binding</keyword>
<dbReference type="InterPro" id="IPR002893">
    <property type="entry name" value="Znf_MYND"/>
</dbReference>
<dbReference type="GO" id="GO:0005737">
    <property type="term" value="C:cytoplasm"/>
    <property type="evidence" value="ECO:0007669"/>
    <property type="project" value="TreeGrafter"/>
</dbReference>
<dbReference type="Pfam" id="PF01753">
    <property type="entry name" value="zf-MYND"/>
    <property type="match status" value="1"/>
</dbReference>
<evidence type="ECO:0000313" key="6">
    <source>
        <dbReference type="EMBL" id="KAK2150819.1"/>
    </source>
</evidence>
<feature type="domain" description="MYND-type" evidence="5">
    <location>
        <begin position="165"/>
        <end position="203"/>
    </location>
</feature>
<dbReference type="GO" id="GO:0016020">
    <property type="term" value="C:membrane"/>
    <property type="evidence" value="ECO:0007669"/>
    <property type="project" value="TreeGrafter"/>
</dbReference>
<dbReference type="SUPFAM" id="SSF54060">
    <property type="entry name" value="His-Me finger endonucleases"/>
    <property type="match status" value="1"/>
</dbReference>
<dbReference type="InterPro" id="IPR044925">
    <property type="entry name" value="His-Me_finger_sf"/>
</dbReference>
<evidence type="ECO:0000259" key="5">
    <source>
        <dbReference type="PROSITE" id="PS50865"/>
    </source>
</evidence>
<name>A0AAD9N1J2_9ANNE</name>
<dbReference type="PANTHER" id="PTHR46831:SF1">
    <property type="entry name" value="ZINC FINGER MYND DOMAIN-CONTAINING PROTEIN 19"/>
    <property type="match status" value="1"/>
</dbReference>
<dbReference type="Proteomes" id="UP001208570">
    <property type="component" value="Unassembled WGS sequence"/>
</dbReference>
<reference evidence="6" key="1">
    <citation type="journal article" date="2023" name="Mol. Biol. Evol.">
        <title>Third-Generation Sequencing Reveals the Adaptive Role of the Epigenome in Three Deep-Sea Polychaetes.</title>
        <authorList>
            <person name="Perez M."/>
            <person name="Aroh O."/>
            <person name="Sun Y."/>
            <person name="Lan Y."/>
            <person name="Juniper S.K."/>
            <person name="Young C.R."/>
            <person name="Angers B."/>
            <person name="Qian P.Y."/>
        </authorList>
    </citation>
    <scope>NUCLEOTIDE SEQUENCE</scope>
    <source>
        <strain evidence="6">P08H-3</strain>
    </source>
</reference>
<dbReference type="PANTHER" id="PTHR46831">
    <property type="entry name" value="ZINC FINGER MYND DOMAIN-CONTAINING PROTEIN 19"/>
    <property type="match status" value="1"/>
</dbReference>
<keyword evidence="2 4" id="KW-0863">Zinc-finger</keyword>
<gene>
    <name evidence="6" type="ORF">LSH36_387g02069</name>
</gene>
<sequence length="218" mass="25763">MMHDITYDDFLQVLLVGQINKQSQARIEVDPNGNGAQIFAWAFEIHRGRNSGLYVHDLLWERHCGGIAPGWRVVHRNGITVDNRLENLALVSSKVRYVPEEDLTSKGNKEQSLYWLAIQQLPTDPLQEIMHYPESLYHRYYNANGELVEEEDDTNMYYECHFPACTNMEKELREFSICGRCQEVRYCGTQCQQKDWPVHKKFCRERRRPLFLERPPER</sequence>
<dbReference type="Pfam" id="PF13392">
    <property type="entry name" value="HNH_3"/>
    <property type="match status" value="1"/>
</dbReference>
<keyword evidence="3" id="KW-0862">Zinc</keyword>
<keyword evidence="7" id="KW-1185">Reference proteome</keyword>
<dbReference type="InterPro" id="IPR032978">
    <property type="entry name" value="ZMYND19"/>
</dbReference>
<evidence type="ECO:0000256" key="3">
    <source>
        <dbReference type="ARBA" id="ARBA00022833"/>
    </source>
</evidence>
<comment type="caution">
    <text evidence="6">The sequence shown here is derived from an EMBL/GenBank/DDBJ whole genome shotgun (WGS) entry which is preliminary data.</text>
</comment>
<dbReference type="Gene3D" id="3.90.75.20">
    <property type="match status" value="1"/>
</dbReference>
<dbReference type="InterPro" id="IPR003615">
    <property type="entry name" value="HNH_nuc"/>
</dbReference>
<proteinExistence type="predicted"/>
<organism evidence="6 7">
    <name type="scientific">Paralvinella palmiformis</name>
    <dbReference type="NCBI Taxonomy" id="53620"/>
    <lineage>
        <taxon>Eukaryota</taxon>
        <taxon>Metazoa</taxon>
        <taxon>Spiralia</taxon>
        <taxon>Lophotrochozoa</taxon>
        <taxon>Annelida</taxon>
        <taxon>Polychaeta</taxon>
        <taxon>Sedentaria</taxon>
        <taxon>Canalipalpata</taxon>
        <taxon>Terebellida</taxon>
        <taxon>Terebelliformia</taxon>
        <taxon>Alvinellidae</taxon>
        <taxon>Paralvinella</taxon>
    </lineage>
</organism>
<dbReference type="GO" id="GO:0045202">
    <property type="term" value="C:synapse"/>
    <property type="evidence" value="ECO:0007669"/>
    <property type="project" value="TreeGrafter"/>
</dbReference>
<dbReference type="EMBL" id="JAODUP010000387">
    <property type="protein sequence ID" value="KAK2150819.1"/>
    <property type="molecule type" value="Genomic_DNA"/>
</dbReference>
<dbReference type="AlphaFoldDB" id="A0AAD9N1J2"/>
<evidence type="ECO:0000256" key="2">
    <source>
        <dbReference type="ARBA" id="ARBA00022771"/>
    </source>
</evidence>
<evidence type="ECO:0000313" key="7">
    <source>
        <dbReference type="Proteomes" id="UP001208570"/>
    </source>
</evidence>
<dbReference type="PROSITE" id="PS50865">
    <property type="entry name" value="ZF_MYND_2"/>
    <property type="match status" value="1"/>
</dbReference>
<dbReference type="Gene3D" id="6.10.140.2220">
    <property type="match status" value="1"/>
</dbReference>
<accession>A0AAD9N1J2</accession>
<protein>
    <recommendedName>
        <fullName evidence="5">MYND-type domain-containing protein</fullName>
    </recommendedName>
</protein>
<dbReference type="SUPFAM" id="SSF144232">
    <property type="entry name" value="HIT/MYND zinc finger-like"/>
    <property type="match status" value="1"/>
</dbReference>
<evidence type="ECO:0000256" key="1">
    <source>
        <dbReference type="ARBA" id="ARBA00022723"/>
    </source>
</evidence>
<dbReference type="GO" id="GO:0008270">
    <property type="term" value="F:zinc ion binding"/>
    <property type="evidence" value="ECO:0007669"/>
    <property type="project" value="UniProtKB-KW"/>
</dbReference>